<dbReference type="PANTHER" id="PTHR22911">
    <property type="entry name" value="ACYL-MALONYL CONDENSING ENZYME-RELATED"/>
    <property type="match status" value="1"/>
</dbReference>
<feature type="transmembrane region" description="Helical" evidence="1">
    <location>
        <begin position="300"/>
        <end position="318"/>
    </location>
</feature>
<keyword evidence="1" id="KW-1133">Transmembrane helix</keyword>
<evidence type="ECO:0000256" key="1">
    <source>
        <dbReference type="SAM" id="Phobius"/>
    </source>
</evidence>
<organism evidence="3 4">
    <name type="scientific">Paeniroseomonas aquatica</name>
    <dbReference type="NCBI Taxonomy" id="373043"/>
    <lineage>
        <taxon>Bacteria</taxon>
        <taxon>Pseudomonadati</taxon>
        <taxon>Pseudomonadota</taxon>
        <taxon>Alphaproteobacteria</taxon>
        <taxon>Acetobacterales</taxon>
        <taxon>Acetobacteraceae</taxon>
        <taxon>Paeniroseomonas</taxon>
    </lineage>
</organism>
<dbReference type="InterPro" id="IPR037185">
    <property type="entry name" value="EmrE-like"/>
</dbReference>
<feature type="transmembrane region" description="Helical" evidence="1">
    <location>
        <begin position="177"/>
        <end position="196"/>
    </location>
</feature>
<feature type="transmembrane region" description="Helical" evidence="1">
    <location>
        <begin position="68"/>
        <end position="86"/>
    </location>
</feature>
<dbReference type="SUPFAM" id="SSF103481">
    <property type="entry name" value="Multidrug resistance efflux transporter EmrE"/>
    <property type="match status" value="2"/>
</dbReference>
<sequence length="339" mass="35676">MPGHLPPGRPHPGSLGVTAPAAAAAAGYRALPTGEEAMRGLVFVGIGYLVISAADAAVKWVLPEIGPAAALVWRGAIGAFLVFCFARGRGLLPVNRRLLAVRSLLHCCISVTWYYAWVAGVSLADSYAVASASPLLMTLLAIPLLGEKVGWRRWTSTAVGFCGVLFMLQPGGELWRWTSGMLLVATAAMALTRIWTRVLTRTDHPNTIAFWLLLTHVPVGLLLLPFPALWPAGGGPPPLLPSLFGILALVAFGLANGAAQMLFARGFALAPVSAIAPFEYTPLLWGIGIGYLIWGEVPAWTTLGGAAVVVAAGLYNVHRERVRRAGERAAGRLKGGAPA</sequence>
<dbReference type="RefSeq" id="WP_290316738.1">
    <property type="nucleotide sequence ID" value="NZ_JAUFPN010000125.1"/>
</dbReference>
<dbReference type="Proteomes" id="UP001529369">
    <property type="component" value="Unassembled WGS sequence"/>
</dbReference>
<feature type="transmembrane region" description="Helical" evidence="1">
    <location>
        <begin position="275"/>
        <end position="294"/>
    </location>
</feature>
<keyword evidence="1" id="KW-0812">Transmembrane</keyword>
<reference evidence="4" key="1">
    <citation type="journal article" date="2019" name="Int. J. Syst. Evol. Microbiol.">
        <title>The Global Catalogue of Microorganisms (GCM) 10K type strain sequencing project: providing services to taxonomists for standard genome sequencing and annotation.</title>
        <authorList>
            <consortium name="The Broad Institute Genomics Platform"/>
            <consortium name="The Broad Institute Genome Sequencing Center for Infectious Disease"/>
            <person name="Wu L."/>
            <person name="Ma J."/>
        </authorList>
    </citation>
    <scope>NUCLEOTIDE SEQUENCE [LARGE SCALE GENOMIC DNA]</scope>
    <source>
        <strain evidence="4">CECT 7131</strain>
    </source>
</reference>
<feature type="domain" description="EamA" evidence="2">
    <location>
        <begin position="39"/>
        <end position="168"/>
    </location>
</feature>
<feature type="transmembrane region" description="Helical" evidence="1">
    <location>
        <begin position="98"/>
        <end position="116"/>
    </location>
</feature>
<feature type="transmembrane region" description="Helical" evidence="1">
    <location>
        <begin position="40"/>
        <end position="62"/>
    </location>
</feature>
<dbReference type="PANTHER" id="PTHR22911:SF103">
    <property type="entry name" value="BLR2811 PROTEIN"/>
    <property type="match status" value="1"/>
</dbReference>
<evidence type="ECO:0000259" key="2">
    <source>
        <dbReference type="Pfam" id="PF00892"/>
    </source>
</evidence>
<dbReference type="InterPro" id="IPR000620">
    <property type="entry name" value="EamA_dom"/>
</dbReference>
<name>A0ABT8A5E9_9PROT</name>
<feature type="domain" description="EamA" evidence="2">
    <location>
        <begin position="181"/>
        <end position="312"/>
    </location>
</feature>
<evidence type="ECO:0000313" key="4">
    <source>
        <dbReference type="Proteomes" id="UP001529369"/>
    </source>
</evidence>
<comment type="caution">
    <text evidence="3">The sequence shown here is derived from an EMBL/GenBank/DDBJ whole genome shotgun (WGS) entry which is preliminary data.</text>
</comment>
<dbReference type="Pfam" id="PF00892">
    <property type="entry name" value="EamA"/>
    <property type="match status" value="2"/>
</dbReference>
<evidence type="ECO:0000313" key="3">
    <source>
        <dbReference type="EMBL" id="MDN3564925.1"/>
    </source>
</evidence>
<accession>A0ABT8A5E9</accession>
<keyword evidence="1" id="KW-0472">Membrane</keyword>
<gene>
    <name evidence="3" type="ORF">QWZ14_11185</name>
</gene>
<feature type="transmembrane region" description="Helical" evidence="1">
    <location>
        <begin position="12"/>
        <end position="31"/>
    </location>
</feature>
<keyword evidence="4" id="KW-1185">Reference proteome</keyword>
<feature type="transmembrane region" description="Helical" evidence="1">
    <location>
        <begin position="242"/>
        <end position="263"/>
    </location>
</feature>
<dbReference type="EMBL" id="JAUFPN010000125">
    <property type="protein sequence ID" value="MDN3564925.1"/>
    <property type="molecule type" value="Genomic_DNA"/>
</dbReference>
<feature type="transmembrane region" description="Helical" evidence="1">
    <location>
        <begin position="208"/>
        <end position="230"/>
    </location>
</feature>
<proteinExistence type="predicted"/>
<protein>
    <submittedName>
        <fullName evidence="3">DMT family transporter</fullName>
    </submittedName>
</protein>